<evidence type="ECO:0000256" key="1">
    <source>
        <dbReference type="ARBA" id="ARBA00004167"/>
    </source>
</evidence>
<name>A0ABT1GAQ1_9GAMM</name>
<dbReference type="EMBL" id="JALJYF010000002">
    <property type="protein sequence ID" value="MCP1728387.1"/>
    <property type="molecule type" value="Genomic_DNA"/>
</dbReference>
<dbReference type="PROSITE" id="PS52015">
    <property type="entry name" value="TONB_CTD"/>
    <property type="match status" value="1"/>
</dbReference>
<dbReference type="Pfam" id="PF03544">
    <property type="entry name" value="TonB_C"/>
    <property type="match status" value="1"/>
</dbReference>
<accession>A0ABT1GAQ1</accession>
<evidence type="ECO:0000256" key="4">
    <source>
        <dbReference type="ARBA" id="ARBA00023136"/>
    </source>
</evidence>
<evidence type="ECO:0000256" key="5">
    <source>
        <dbReference type="SAM" id="MobiDB-lite"/>
    </source>
</evidence>
<evidence type="ECO:0000256" key="3">
    <source>
        <dbReference type="ARBA" id="ARBA00022989"/>
    </source>
</evidence>
<dbReference type="RefSeq" id="WP_253450426.1">
    <property type="nucleotide sequence ID" value="NZ_JALJYF010000002.1"/>
</dbReference>
<dbReference type="InterPro" id="IPR006260">
    <property type="entry name" value="TonB/TolA_C"/>
</dbReference>
<keyword evidence="4" id="KW-0472">Membrane</keyword>
<protein>
    <submittedName>
        <fullName evidence="7">TonB family protein</fullName>
    </submittedName>
</protein>
<comment type="subcellular location">
    <subcellularLocation>
        <location evidence="1">Membrane</location>
        <topology evidence="1">Single-pass membrane protein</topology>
    </subcellularLocation>
</comment>
<evidence type="ECO:0000259" key="6">
    <source>
        <dbReference type="PROSITE" id="PS52015"/>
    </source>
</evidence>
<keyword evidence="2" id="KW-0812">Transmembrane</keyword>
<comment type="caution">
    <text evidence="7">The sequence shown here is derived from an EMBL/GenBank/DDBJ whole genome shotgun (WGS) entry which is preliminary data.</text>
</comment>
<proteinExistence type="predicted"/>
<feature type="compositionally biased region" description="Basic and acidic residues" evidence="5">
    <location>
        <begin position="57"/>
        <end position="82"/>
    </location>
</feature>
<feature type="region of interest" description="Disordered" evidence="5">
    <location>
        <begin position="50"/>
        <end position="82"/>
    </location>
</feature>
<feature type="domain" description="TonB C-terminal" evidence="6">
    <location>
        <begin position="65"/>
        <end position="161"/>
    </location>
</feature>
<evidence type="ECO:0000313" key="8">
    <source>
        <dbReference type="Proteomes" id="UP001523550"/>
    </source>
</evidence>
<reference evidence="7 8" key="1">
    <citation type="submission" date="2022-03" db="EMBL/GenBank/DDBJ databases">
        <title>Genomic Encyclopedia of Type Strains, Phase III (KMG-III): the genomes of soil and plant-associated and newly described type strains.</title>
        <authorList>
            <person name="Whitman W."/>
        </authorList>
    </citation>
    <scope>NUCLEOTIDE SEQUENCE [LARGE SCALE GENOMIC DNA]</scope>
    <source>
        <strain evidence="7 8">BSker1</strain>
    </source>
</reference>
<keyword evidence="3" id="KW-1133">Transmembrane helix</keyword>
<evidence type="ECO:0000313" key="7">
    <source>
        <dbReference type="EMBL" id="MCP1728387.1"/>
    </source>
</evidence>
<gene>
    <name evidence="7" type="ORF">J2T60_002387</name>
</gene>
<dbReference type="SUPFAM" id="SSF74653">
    <property type="entry name" value="TolA/TonB C-terminal domain"/>
    <property type="match status" value="1"/>
</dbReference>
<sequence>MLWLRMLICVLIASVVVLTMAAVGVRWFYDRDQQEESAAEFIEQVGLTGLFDGPGGSERERDARREFVRQGPQERERPTPAVEVPEREITGFVQVEFTVFPDGRVDEVEVVGARPEGIYEEQALQQVEAADYTGQVSPAEEDGERRTEIVEFTVPASEMER</sequence>
<organism evidence="7 8">
    <name type="scientific">Natronospira proteinivora</name>
    <dbReference type="NCBI Taxonomy" id="1807133"/>
    <lineage>
        <taxon>Bacteria</taxon>
        <taxon>Pseudomonadati</taxon>
        <taxon>Pseudomonadota</taxon>
        <taxon>Gammaproteobacteria</taxon>
        <taxon>Natronospirales</taxon>
        <taxon>Natronospiraceae</taxon>
        <taxon>Natronospira</taxon>
    </lineage>
</organism>
<evidence type="ECO:0000256" key="2">
    <source>
        <dbReference type="ARBA" id="ARBA00022692"/>
    </source>
</evidence>
<dbReference type="Proteomes" id="UP001523550">
    <property type="component" value="Unassembled WGS sequence"/>
</dbReference>
<keyword evidence="8" id="KW-1185">Reference proteome</keyword>
<dbReference type="NCBIfam" id="TIGR01352">
    <property type="entry name" value="tonB_Cterm"/>
    <property type="match status" value="1"/>
</dbReference>
<dbReference type="InterPro" id="IPR037682">
    <property type="entry name" value="TonB_C"/>
</dbReference>
<dbReference type="Gene3D" id="3.30.2420.10">
    <property type="entry name" value="TonB"/>
    <property type="match status" value="1"/>
</dbReference>